<dbReference type="InterPro" id="IPR036910">
    <property type="entry name" value="HMG_box_dom_sf"/>
</dbReference>
<keyword evidence="3" id="KW-1185">Reference proteome</keyword>
<dbReference type="Proteomes" id="UP001174909">
    <property type="component" value="Unassembled WGS sequence"/>
</dbReference>
<evidence type="ECO:0000313" key="3">
    <source>
        <dbReference type="Proteomes" id="UP001174909"/>
    </source>
</evidence>
<comment type="caution">
    <text evidence="2">The sequence shown here is derived from an EMBL/GenBank/DDBJ whole genome shotgun (WGS) entry which is preliminary data.</text>
</comment>
<reference evidence="2" key="1">
    <citation type="submission" date="2023-03" db="EMBL/GenBank/DDBJ databases">
        <authorList>
            <person name="Steffen K."/>
            <person name="Cardenas P."/>
        </authorList>
    </citation>
    <scope>NUCLEOTIDE SEQUENCE</scope>
</reference>
<dbReference type="SUPFAM" id="SSF47095">
    <property type="entry name" value="HMG-box"/>
    <property type="match status" value="1"/>
</dbReference>
<evidence type="ECO:0000259" key="1">
    <source>
        <dbReference type="Pfam" id="PF09011"/>
    </source>
</evidence>
<name>A0AA35W6V1_GEOBA</name>
<dbReference type="Gene3D" id="1.10.30.10">
    <property type="entry name" value="High mobility group box domain"/>
    <property type="match status" value="1"/>
</dbReference>
<sequence length="168" mass="18891">MENDPGVANVGLRKLRSVSGYNIWHSEFIRSQDSKSFTTLAEKNAESGRRWNTLSLEQKSRYRDEAAACSTRFSRHNKKREVSRVLKHLEGISEHADMVPGLELMYIAVSGGNHFVGGTGLMMLMNPRSLILQPEVKTWNLVNQLPSYPYSLKLCFTITVTVSASINS</sequence>
<dbReference type="AlphaFoldDB" id="A0AA35W6V1"/>
<organism evidence="2 3">
    <name type="scientific">Geodia barretti</name>
    <name type="common">Barrett's horny sponge</name>
    <dbReference type="NCBI Taxonomy" id="519541"/>
    <lineage>
        <taxon>Eukaryota</taxon>
        <taxon>Metazoa</taxon>
        <taxon>Porifera</taxon>
        <taxon>Demospongiae</taxon>
        <taxon>Heteroscleromorpha</taxon>
        <taxon>Tetractinellida</taxon>
        <taxon>Astrophorina</taxon>
        <taxon>Geodiidae</taxon>
        <taxon>Geodia</taxon>
    </lineage>
</organism>
<dbReference type="EMBL" id="CASHTH010000669">
    <property type="protein sequence ID" value="CAI8006206.1"/>
    <property type="molecule type" value="Genomic_DNA"/>
</dbReference>
<feature type="domain" description="HMG box" evidence="1">
    <location>
        <begin position="33"/>
        <end position="79"/>
    </location>
</feature>
<protein>
    <recommendedName>
        <fullName evidence="1">HMG box domain-containing protein</fullName>
    </recommendedName>
</protein>
<accession>A0AA35W6V1</accession>
<gene>
    <name evidence="2" type="ORF">GBAR_LOCUS4603</name>
</gene>
<dbReference type="Pfam" id="PF09011">
    <property type="entry name" value="HMG_box_2"/>
    <property type="match status" value="1"/>
</dbReference>
<evidence type="ECO:0000313" key="2">
    <source>
        <dbReference type="EMBL" id="CAI8006206.1"/>
    </source>
</evidence>
<dbReference type="InterPro" id="IPR009071">
    <property type="entry name" value="HMG_box_dom"/>
</dbReference>
<proteinExistence type="predicted"/>